<dbReference type="AlphaFoldDB" id="A0A6P3HWN2"/>
<dbReference type="GO" id="GO:0032094">
    <property type="term" value="P:response to food"/>
    <property type="evidence" value="ECO:0007669"/>
    <property type="project" value="TreeGrafter"/>
</dbReference>
<gene>
    <name evidence="13" type="primary">CLPS</name>
</gene>
<sequence length="220" mass="23793">MEKVLVLLLVAFAVAYAVPDPRGIIINLDEGELCLNSAQCTSKCCHREDGLSLARCAPKASENSECSAFVSAGGQGVGGWQRQLGRYSSAWGGPSRLGGGLREEGQSGYRMLEVKGGQHTSKPFPIPSDLEPHNRPVTWAGQRGVTHPISWVGKQRLLRETKLVRATQWTAEPRSSRPTAPPAPPRGGTKEKRHLGQLARTVCDHPVSADALWDLLQVSL</sequence>
<organism evidence="12 13">
    <name type="scientific">Bison bison bison</name>
    <name type="common">North American plains bison</name>
    <dbReference type="NCBI Taxonomy" id="43346"/>
    <lineage>
        <taxon>Eukaryota</taxon>
        <taxon>Metazoa</taxon>
        <taxon>Chordata</taxon>
        <taxon>Craniata</taxon>
        <taxon>Vertebrata</taxon>
        <taxon>Euteleostomi</taxon>
        <taxon>Mammalia</taxon>
        <taxon>Eutheria</taxon>
        <taxon>Laurasiatheria</taxon>
        <taxon>Artiodactyla</taxon>
        <taxon>Ruminantia</taxon>
        <taxon>Pecora</taxon>
        <taxon>Bovidae</taxon>
        <taxon>Bovinae</taxon>
        <taxon>Bison</taxon>
    </lineage>
</organism>
<accession>A0A6P3HWN2</accession>
<evidence type="ECO:0000313" key="13">
    <source>
        <dbReference type="RefSeq" id="XP_010846948.1"/>
    </source>
</evidence>
<feature type="signal peptide" evidence="10">
    <location>
        <begin position="1"/>
        <end position="17"/>
    </location>
</feature>
<reference evidence="13" key="1">
    <citation type="submission" date="2025-08" db="UniProtKB">
        <authorList>
            <consortium name="RefSeq"/>
        </authorList>
    </citation>
    <scope>IDENTIFICATION</scope>
    <source>
        <tissue evidence="13">Blood</tissue>
    </source>
</reference>
<proteinExistence type="predicted"/>
<dbReference type="PANTHER" id="PTHR10041:SF8">
    <property type="entry name" value="COLIPASE"/>
    <property type="match status" value="1"/>
</dbReference>
<feature type="domain" description="Colipase N-terminal" evidence="11">
    <location>
        <begin position="21"/>
        <end position="60"/>
    </location>
</feature>
<dbReference type="Pfam" id="PF01114">
    <property type="entry name" value="Colipase"/>
    <property type="match status" value="1"/>
</dbReference>
<dbReference type="GeneID" id="104994934"/>
<keyword evidence="10" id="KW-0732">Signal</keyword>
<dbReference type="GO" id="GO:0008047">
    <property type="term" value="F:enzyme activator activity"/>
    <property type="evidence" value="ECO:0007669"/>
    <property type="project" value="InterPro"/>
</dbReference>
<dbReference type="InterPro" id="IPR001981">
    <property type="entry name" value="Colipase"/>
</dbReference>
<name>A0A6P3HWN2_BISBB</name>
<evidence type="ECO:0000256" key="1">
    <source>
        <dbReference type="ARBA" id="ARBA00003508"/>
    </source>
</evidence>
<dbReference type="Proteomes" id="UP000515208">
    <property type="component" value="Unplaced"/>
</dbReference>
<keyword evidence="8" id="KW-1015">Disulfide bond</keyword>
<evidence type="ECO:0000256" key="2">
    <source>
        <dbReference type="ARBA" id="ARBA00004613"/>
    </source>
</evidence>
<dbReference type="Gene3D" id="2.10.80.10">
    <property type="entry name" value="Lipase, subunit A"/>
    <property type="match status" value="1"/>
</dbReference>
<dbReference type="OrthoDB" id="9826993at2759"/>
<keyword evidence="12" id="KW-1185">Reference proteome</keyword>
<evidence type="ECO:0000256" key="5">
    <source>
        <dbReference type="ARBA" id="ARBA00022757"/>
    </source>
</evidence>
<evidence type="ECO:0000256" key="7">
    <source>
        <dbReference type="ARBA" id="ARBA00023098"/>
    </source>
</evidence>
<dbReference type="SUPFAM" id="SSF57190">
    <property type="entry name" value="Colipase-like"/>
    <property type="match status" value="1"/>
</dbReference>
<dbReference type="GO" id="GO:0016042">
    <property type="term" value="P:lipid catabolic process"/>
    <property type="evidence" value="ECO:0007669"/>
    <property type="project" value="UniProtKB-KW"/>
</dbReference>
<keyword evidence="7" id="KW-0443">Lipid metabolism</keyword>
<evidence type="ECO:0000256" key="6">
    <source>
        <dbReference type="ARBA" id="ARBA00022963"/>
    </source>
</evidence>
<evidence type="ECO:0000256" key="9">
    <source>
        <dbReference type="SAM" id="MobiDB-lite"/>
    </source>
</evidence>
<evidence type="ECO:0000256" key="8">
    <source>
        <dbReference type="ARBA" id="ARBA00023157"/>
    </source>
</evidence>
<comment type="subunit">
    <text evidence="3">Forms a 1:1 stoichiometric complex with pancreatic lipase.</text>
</comment>
<feature type="region of interest" description="Disordered" evidence="9">
    <location>
        <begin position="167"/>
        <end position="192"/>
    </location>
</feature>
<dbReference type="SMART" id="SM00023">
    <property type="entry name" value="COLIPASE"/>
    <property type="match status" value="1"/>
</dbReference>
<comment type="subcellular location">
    <subcellularLocation>
        <location evidence="2">Secreted</location>
    </subcellularLocation>
</comment>
<dbReference type="PROSITE" id="PS51342">
    <property type="entry name" value="COLIPASE_2"/>
    <property type="match status" value="1"/>
</dbReference>
<keyword evidence="5" id="KW-0222">Digestion</keyword>
<dbReference type="PRINTS" id="PR00128">
    <property type="entry name" value="COLIPASE"/>
</dbReference>
<evidence type="ECO:0000256" key="3">
    <source>
        <dbReference type="ARBA" id="ARBA00011263"/>
    </source>
</evidence>
<dbReference type="GO" id="GO:0005576">
    <property type="term" value="C:extracellular region"/>
    <property type="evidence" value="ECO:0007669"/>
    <property type="project" value="UniProtKB-SubCell"/>
</dbReference>
<keyword evidence="4" id="KW-0964">Secreted</keyword>
<protein>
    <submittedName>
        <fullName evidence="13">Colipase isoform X1</fullName>
    </submittedName>
</protein>
<dbReference type="GO" id="GO:0007586">
    <property type="term" value="P:digestion"/>
    <property type="evidence" value="ECO:0007669"/>
    <property type="project" value="UniProtKB-KW"/>
</dbReference>
<evidence type="ECO:0000256" key="4">
    <source>
        <dbReference type="ARBA" id="ARBA00022525"/>
    </source>
</evidence>
<dbReference type="CTD" id="1208"/>
<comment type="function">
    <text evidence="1">Colipase is a cofactor of pancreatic lipase. It allows the lipase to anchor itself to the lipid-water interface. Without colipase the enzyme is washed off by bile salts, which have an inhibitory effect on the lipase.</text>
</comment>
<dbReference type="KEGG" id="bbis:104994934"/>
<evidence type="ECO:0000256" key="10">
    <source>
        <dbReference type="SAM" id="SignalP"/>
    </source>
</evidence>
<feature type="chain" id="PRO_5028131635" evidence="10">
    <location>
        <begin position="18"/>
        <end position="220"/>
    </location>
</feature>
<evidence type="ECO:0000259" key="11">
    <source>
        <dbReference type="Pfam" id="PF01114"/>
    </source>
</evidence>
<dbReference type="PANTHER" id="PTHR10041">
    <property type="entry name" value="COLIPASE"/>
    <property type="match status" value="1"/>
</dbReference>
<dbReference type="InterPro" id="IPR017913">
    <property type="entry name" value="Colipase_N"/>
</dbReference>
<evidence type="ECO:0000313" key="12">
    <source>
        <dbReference type="Proteomes" id="UP000515208"/>
    </source>
</evidence>
<dbReference type="RefSeq" id="XP_010846948.1">
    <property type="nucleotide sequence ID" value="XM_010848646.1"/>
</dbReference>
<keyword evidence="6" id="KW-0442">Lipid degradation</keyword>